<name>A0A8C9P660_SPEDA</name>
<reference evidence="2" key="1">
    <citation type="submission" date="2025-08" db="UniProtKB">
        <authorList>
            <consortium name="Ensembl"/>
        </authorList>
    </citation>
    <scope>IDENTIFICATION</scope>
</reference>
<keyword evidence="3" id="KW-1185">Reference proteome</keyword>
<sequence length="140" mass="15461">MIRKKTTMELWMQLKQAGLEPPGLGPPPQALRGPSPEGSPGQTLLSPGEEPGGAKESLRWIWEELGKLRRVDIQLLGQLCSLGLEMGALQEDLVAILEEEEEESIDEEAEEEEEPQGKQEEGCPGTSFPIPRLPDFEMTI</sequence>
<feature type="compositionally biased region" description="Acidic residues" evidence="1">
    <location>
        <begin position="99"/>
        <end position="114"/>
    </location>
</feature>
<dbReference type="PANTHER" id="PTHR36879">
    <property type="entry name" value="GLUTAMATE-RICH PROTEIN 4"/>
    <property type="match status" value="1"/>
</dbReference>
<feature type="region of interest" description="Disordered" evidence="1">
    <location>
        <begin position="16"/>
        <end position="55"/>
    </location>
</feature>
<evidence type="ECO:0000313" key="3">
    <source>
        <dbReference type="Proteomes" id="UP000694422"/>
    </source>
</evidence>
<dbReference type="PANTHER" id="PTHR36879:SF1">
    <property type="entry name" value="GLUTAMATE-RICH PROTEIN 4"/>
    <property type="match status" value="1"/>
</dbReference>
<reference evidence="2" key="2">
    <citation type="submission" date="2025-09" db="UniProtKB">
        <authorList>
            <consortium name="Ensembl"/>
        </authorList>
    </citation>
    <scope>IDENTIFICATION</scope>
</reference>
<protein>
    <submittedName>
        <fullName evidence="2">Glutamate rich 4</fullName>
    </submittedName>
</protein>
<feature type="region of interest" description="Disordered" evidence="1">
    <location>
        <begin position="99"/>
        <end position="140"/>
    </location>
</feature>
<evidence type="ECO:0000256" key="1">
    <source>
        <dbReference type="SAM" id="MobiDB-lite"/>
    </source>
</evidence>
<dbReference type="Proteomes" id="UP000694422">
    <property type="component" value="Unplaced"/>
</dbReference>
<organism evidence="2 3">
    <name type="scientific">Spermophilus dauricus</name>
    <name type="common">Daurian ground squirrel</name>
    <dbReference type="NCBI Taxonomy" id="99837"/>
    <lineage>
        <taxon>Eukaryota</taxon>
        <taxon>Metazoa</taxon>
        <taxon>Chordata</taxon>
        <taxon>Craniata</taxon>
        <taxon>Vertebrata</taxon>
        <taxon>Euteleostomi</taxon>
        <taxon>Mammalia</taxon>
        <taxon>Eutheria</taxon>
        <taxon>Euarchontoglires</taxon>
        <taxon>Glires</taxon>
        <taxon>Rodentia</taxon>
        <taxon>Sciuromorpha</taxon>
        <taxon>Sciuridae</taxon>
        <taxon>Xerinae</taxon>
        <taxon>Marmotini</taxon>
        <taxon>Spermophilus</taxon>
    </lineage>
</organism>
<dbReference type="AlphaFoldDB" id="A0A8C9P660"/>
<dbReference type="Pfam" id="PF15039">
    <property type="entry name" value="DUF4530"/>
    <property type="match status" value="1"/>
</dbReference>
<proteinExistence type="predicted"/>
<dbReference type="InterPro" id="IPR029202">
    <property type="entry name" value="DUF4530"/>
</dbReference>
<dbReference type="Ensembl" id="ENSSDAT00000006905.1">
    <property type="protein sequence ID" value="ENSSDAP00000006039.1"/>
    <property type="gene ID" value="ENSSDAG00000005615.1"/>
</dbReference>
<accession>A0A8C9P660</accession>
<evidence type="ECO:0000313" key="2">
    <source>
        <dbReference type="Ensembl" id="ENSSDAP00000006039.1"/>
    </source>
</evidence>